<organism evidence="1 2">
    <name type="scientific">Melastoma candidum</name>
    <dbReference type="NCBI Taxonomy" id="119954"/>
    <lineage>
        <taxon>Eukaryota</taxon>
        <taxon>Viridiplantae</taxon>
        <taxon>Streptophyta</taxon>
        <taxon>Embryophyta</taxon>
        <taxon>Tracheophyta</taxon>
        <taxon>Spermatophyta</taxon>
        <taxon>Magnoliopsida</taxon>
        <taxon>eudicotyledons</taxon>
        <taxon>Gunneridae</taxon>
        <taxon>Pentapetalae</taxon>
        <taxon>rosids</taxon>
        <taxon>malvids</taxon>
        <taxon>Myrtales</taxon>
        <taxon>Melastomataceae</taxon>
        <taxon>Melastomatoideae</taxon>
        <taxon>Melastomateae</taxon>
        <taxon>Melastoma</taxon>
    </lineage>
</organism>
<sequence>MATPSVSSFCFVILLCSAAAEALEGGLSVELIHRDSPKSPFYDPSETPFQRAEKAVRRSIARVRGLRSNDEGEPSADISRIDGEYLVNITIGTPPVSIMAIADTGSDLIWTQCPPCYACFPQEAPLFNPSASSTYKQVHCDSDKCHLFDKTSCNREGFTCEYAVEYGDESYSVGNISTDIIGLSTLAASPEPVPFPGMVFGCGFNNDGLFSIHATGIVGLSAGPASLVSQMGGYLSRLFAYCLVPFFSTSKYTSKLTFGSDAQLVGEGVVTTPMILKSPRQYYYLTLEGISINGKKFEVSGSSGPGAVTGNMIIDSGTTLTWLPSNLYRQIESAVSAAINFPRAQSPIADYSLCYESSGELKGAPSITVHFTGADVVLNWYNAFFEVKEGITCFSFAPTDDRPIYGNLAQMNFWVSYDLTLYALLFKPADCAD</sequence>
<gene>
    <name evidence="1" type="ORF">MLD38_037359</name>
</gene>
<dbReference type="EMBL" id="CM042890">
    <property type="protein sequence ID" value="KAI4312552.1"/>
    <property type="molecule type" value="Genomic_DNA"/>
</dbReference>
<reference evidence="2" key="1">
    <citation type="journal article" date="2023" name="Front. Plant Sci.">
        <title>Chromosomal-level genome assembly of Melastoma candidum provides insights into trichome evolution.</title>
        <authorList>
            <person name="Zhong Y."/>
            <person name="Wu W."/>
            <person name="Sun C."/>
            <person name="Zou P."/>
            <person name="Liu Y."/>
            <person name="Dai S."/>
            <person name="Zhou R."/>
        </authorList>
    </citation>
    <scope>NUCLEOTIDE SEQUENCE [LARGE SCALE GENOMIC DNA]</scope>
</reference>
<accession>A0ACB9LNP1</accession>
<evidence type="ECO:0000313" key="2">
    <source>
        <dbReference type="Proteomes" id="UP001057402"/>
    </source>
</evidence>
<protein>
    <submittedName>
        <fullName evidence="1">Uncharacterized protein</fullName>
    </submittedName>
</protein>
<name>A0ACB9LNP1_9MYRT</name>
<proteinExistence type="predicted"/>
<dbReference type="Proteomes" id="UP001057402">
    <property type="component" value="Chromosome 11"/>
</dbReference>
<evidence type="ECO:0000313" key="1">
    <source>
        <dbReference type="EMBL" id="KAI4312552.1"/>
    </source>
</evidence>
<comment type="caution">
    <text evidence="1">The sequence shown here is derived from an EMBL/GenBank/DDBJ whole genome shotgun (WGS) entry which is preliminary data.</text>
</comment>
<keyword evidence="2" id="KW-1185">Reference proteome</keyword>